<accession>A0AAV1IWP1</accession>
<gene>
    <name evidence="2" type="ORF">LNINA_LOCUS1620</name>
</gene>
<keyword evidence="3" id="KW-1185">Reference proteome</keyword>
<feature type="compositionally biased region" description="Polar residues" evidence="1">
    <location>
        <begin position="215"/>
        <end position="233"/>
    </location>
</feature>
<protein>
    <submittedName>
        <fullName evidence="2">Uncharacterized protein</fullName>
    </submittedName>
</protein>
<comment type="caution">
    <text evidence="2">The sequence shown here is derived from an EMBL/GenBank/DDBJ whole genome shotgun (WGS) entry which is preliminary data.</text>
</comment>
<feature type="region of interest" description="Disordered" evidence="1">
    <location>
        <begin position="869"/>
        <end position="898"/>
    </location>
</feature>
<sequence>MDKTNFKDKRKKNHRDINVDTQIPCQIFNCPNTQYTDLNRHKSRVKIYGRLGLTDDDRYVLNCAATVNDKPIHTNFSQDVEMLAANVKLTESQGIQVNLHEDLKKNKFMKNKYSQCMCKDTDNGPTISGSDKNIKGCESPIVVISVYSKQDKGDALDHTIKIEQPQVTLNAKKGKETITNKPEFNRKSRIAQSFRLTSPKPKENFPNNREYQKVTDTNSRFQNVARNTSPKRLQSTDKEQIKHSKTGMSYKEEIKSKANTSKKYDNRQDSKNHNADRTFAKKAIVDSYIYRLDTPEGRSKKSSNKFIPPKDDVSKVSVNIDGDKERYDLFFKQNKFNTDFAVRRTLKNHVKNNKSSMENITDVLEKRKYSQLRSSSPVNLNSKLNFSMKVNGSENVKQKASNLYVRDSIEISHRRGSSGTKKANGESKTQKPNASKQTKQFTTPIKHYRGDDCSVPDPNERDKEIRQLLGILTGRKLSYTNNQMPQEARTHNDAIPHQFNGDKITEKAEVNYQNSVPYNIESKNTRQTDPEKLMKVENSFNLFQSNESCKNCSSDENGHHIVPAINNVYQKQKECLFLDVGKFKHKKPVTLSRKQYTKLRKSMRSKKMDIKRRQAISNISIVSIGEVKMKSICPRVVRVNKEVQTEKDEIKKVCITDSMSSGENVTRSRASQLISEFWPIKHSYQNINDNLIAEKDNKNSSILKPRNVISSLEVRYASVEFMKHVNYSSPTCSKGLETSVFSSNGQKDNISVHTIFKGHKKSVTPNLGTSAYSLCSGDSLQSTRSRQYQIRGSEKKPLLQRIVSCLLLRTKVSEFKIGRKEVEQQQTRNSSVDSYHISTSLASPPELISVKMLSGTELCAVSIAVAVSAKKRKNRSRKKGENGPDSSALPGRETHPHY</sequence>
<reference evidence="2 3" key="1">
    <citation type="submission" date="2023-11" db="EMBL/GenBank/DDBJ databases">
        <authorList>
            <person name="Okamura Y."/>
        </authorList>
    </citation>
    <scope>NUCLEOTIDE SEQUENCE [LARGE SCALE GENOMIC DNA]</scope>
</reference>
<feature type="region of interest" description="Disordered" evidence="1">
    <location>
        <begin position="215"/>
        <end position="277"/>
    </location>
</feature>
<name>A0AAV1IWP1_9NEOP</name>
<dbReference type="Proteomes" id="UP001497472">
    <property type="component" value="Unassembled WGS sequence"/>
</dbReference>
<feature type="compositionally biased region" description="Basic and acidic residues" evidence="1">
    <location>
        <begin position="448"/>
        <end position="460"/>
    </location>
</feature>
<feature type="compositionally biased region" description="Polar residues" evidence="1">
    <location>
        <begin position="430"/>
        <end position="443"/>
    </location>
</feature>
<evidence type="ECO:0000313" key="2">
    <source>
        <dbReference type="EMBL" id="CAK1541656.1"/>
    </source>
</evidence>
<proteinExistence type="predicted"/>
<feature type="compositionally biased region" description="Basic and acidic residues" evidence="1">
    <location>
        <begin position="250"/>
        <end position="277"/>
    </location>
</feature>
<evidence type="ECO:0000256" key="1">
    <source>
        <dbReference type="SAM" id="MobiDB-lite"/>
    </source>
</evidence>
<dbReference type="EMBL" id="CAVLEF010000002">
    <property type="protein sequence ID" value="CAK1541656.1"/>
    <property type="molecule type" value="Genomic_DNA"/>
</dbReference>
<organism evidence="2 3">
    <name type="scientific">Leptosia nina</name>
    <dbReference type="NCBI Taxonomy" id="320188"/>
    <lineage>
        <taxon>Eukaryota</taxon>
        <taxon>Metazoa</taxon>
        <taxon>Ecdysozoa</taxon>
        <taxon>Arthropoda</taxon>
        <taxon>Hexapoda</taxon>
        <taxon>Insecta</taxon>
        <taxon>Pterygota</taxon>
        <taxon>Neoptera</taxon>
        <taxon>Endopterygota</taxon>
        <taxon>Lepidoptera</taxon>
        <taxon>Glossata</taxon>
        <taxon>Ditrysia</taxon>
        <taxon>Papilionoidea</taxon>
        <taxon>Pieridae</taxon>
        <taxon>Pierinae</taxon>
        <taxon>Leptosia</taxon>
    </lineage>
</organism>
<evidence type="ECO:0000313" key="3">
    <source>
        <dbReference type="Proteomes" id="UP001497472"/>
    </source>
</evidence>
<feature type="compositionally biased region" description="Basic residues" evidence="1">
    <location>
        <begin position="869"/>
        <end position="878"/>
    </location>
</feature>
<feature type="region of interest" description="Disordered" evidence="1">
    <location>
        <begin position="407"/>
        <end position="460"/>
    </location>
</feature>
<dbReference type="AlphaFoldDB" id="A0AAV1IWP1"/>